<reference evidence="2 3" key="2">
    <citation type="journal article" date="2013" name="Plant Cell Physiol.">
        <title>Rice Annotation Project Database (RAP-DB): an integrative and interactive database for rice genomics.</title>
        <authorList>
            <person name="Sakai H."/>
            <person name="Lee S.S."/>
            <person name="Tanaka T."/>
            <person name="Numa H."/>
            <person name="Kim J."/>
            <person name="Kawahara Y."/>
            <person name="Wakimoto H."/>
            <person name="Yang C.C."/>
            <person name="Iwamoto M."/>
            <person name="Abe T."/>
            <person name="Yamada Y."/>
            <person name="Muto A."/>
            <person name="Inokuchi H."/>
            <person name="Ikemura T."/>
            <person name="Matsumoto T."/>
            <person name="Sasaki T."/>
            <person name="Itoh T."/>
        </authorList>
    </citation>
    <scope>NUCLEOTIDE SEQUENCE [LARGE SCALE GENOMIC DNA]</scope>
    <source>
        <strain evidence="3">cv. Nipponbare</strain>
    </source>
</reference>
<name>A0A0P0XDQ6_ORYSJ</name>
<evidence type="ECO:0000313" key="2">
    <source>
        <dbReference type="EMBL" id="BAT04685.1"/>
    </source>
</evidence>
<proteinExistence type="predicted"/>
<feature type="region of interest" description="Disordered" evidence="1">
    <location>
        <begin position="49"/>
        <end position="86"/>
    </location>
</feature>
<sequence>MCAASPSAATSPAPTCYQKALMTLVRLRWPSTSPRLHVEQWQDASIPSSLLPLNHSRSSAPASTDGPTALLQPAASEEPLPPPNPHVSIAQYWFDYHPQPSL</sequence>
<evidence type="ECO:0000313" key="3">
    <source>
        <dbReference type="Proteomes" id="UP000059680"/>
    </source>
</evidence>
<dbReference type="InParanoid" id="A0A0P0XDQ6"/>
<gene>
    <name evidence="2" type="ordered locus">Os08g0278400</name>
    <name evidence="2" type="ORF">OSNPB_080278400</name>
</gene>
<protein>
    <submittedName>
        <fullName evidence="2">Os08g0278400 protein</fullName>
    </submittedName>
</protein>
<accession>A0A0P0XDQ6</accession>
<keyword evidence="3" id="KW-1185">Reference proteome</keyword>
<reference evidence="3" key="1">
    <citation type="journal article" date="2005" name="Nature">
        <title>The map-based sequence of the rice genome.</title>
        <authorList>
            <consortium name="International rice genome sequencing project (IRGSP)"/>
            <person name="Matsumoto T."/>
            <person name="Wu J."/>
            <person name="Kanamori H."/>
            <person name="Katayose Y."/>
            <person name="Fujisawa M."/>
            <person name="Namiki N."/>
            <person name="Mizuno H."/>
            <person name="Yamamoto K."/>
            <person name="Antonio B.A."/>
            <person name="Baba T."/>
            <person name="Sakata K."/>
            <person name="Nagamura Y."/>
            <person name="Aoki H."/>
            <person name="Arikawa K."/>
            <person name="Arita K."/>
            <person name="Bito T."/>
            <person name="Chiden Y."/>
            <person name="Fujitsuka N."/>
            <person name="Fukunaka R."/>
            <person name="Hamada M."/>
            <person name="Harada C."/>
            <person name="Hayashi A."/>
            <person name="Hijishita S."/>
            <person name="Honda M."/>
            <person name="Hosokawa S."/>
            <person name="Ichikawa Y."/>
            <person name="Idonuma A."/>
            <person name="Iijima M."/>
            <person name="Ikeda M."/>
            <person name="Ikeno M."/>
            <person name="Ito K."/>
            <person name="Ito S."/>
            <person name="Ito T."/>
            <person name="Ito Y."/>
            <person name="Ito Y."/>
            <person name="Iwabuchi A."/>
            <person name="Kamiya K."/>
            <person name="Karasawa W."/>
            <person name="Kurita K."/>
            <person name="Katagiri S."/>
            <person name="Kikuta A."/>
            <person name="Kobayashi H."/>
            <person name="Kobayashi N."/>
            <person name="Machita K."/>
            <person name="Maehara T."/>
            <person name="Masukawa M."/>
            <person name="Mizubayashi T."/>
            <person name="Mukai Y."/>
            <person name="Nagasaki H."/>
            <person name="Nagata Y."/>
            <person name="Naito S."/>
            <person name="Nakashima M."/>
            <person name="Nakama Y."/>
            <person name="Nakamichi Y."/>
            <person name="Nakamura M."/>
            <person name="Meguro A."/>
            <person name="Negishi M."/>
            <person name="Ohta I."/>
            <person name="Ohta T."/>
            <person name="Okamoto M."/>
            <person name="Ono N."/>
            <person name="Saji S."/>
            <person name="Sakaguchi M."/>
            <person name="Sakai K."/>
            <person name="Shibata M."/>
            <person name="Shimokawa T."/>
            <person name="Song J."/>
            <person name="Takazaki Y."/>
            <person name="Terasawa K."/>
            <person name="Tsugane M."/>
            <person name="Tsuji K."/>
            <person name="Ueda S."/>
            <person name="Waki K."/>
            <person name="Yamagata H."/>
            <person name="Yamamoto M."/>
            <person name="Yamamoto S."/>
            <person name="Yamane H."/>
            <person name="Yoshiki S."/>
            <person name="Yoshihara R."/>
            <person name="Yukawa K."/>
            <person name="Zhong H."/>
            <person name="Yano M."/>
            <person name="Yuan Q."/>
            <person name="Ouyang S."/>
            <person name="Liu J."/>
            <person name="Jones K.M."/>
            <person name="Gansberger K."/>
            <person name="Moffat K."/>
            <person name="Hill J."/>
            <person name="Bera J."/>
            <person name="Fadrosh D."/>
            <person name="Jin S."/>
            <person name="Johri S."/>
            <person name="Kim M."/>
            <person name="Overton L."/>
            <person name="Reardon M."/>
            <person name="Tsitrin T."/>
            <person name="Vuong H."/>
            <person name="Weaver B."/>
            <person name="Ciecko A."/>
            <person name="Tallon L."/>
            <person name="Jackson J."/>
            <person name="Pai G."/>
            <person name="Aken S.V."/>
            <person name="Utterback T."/>
            <person name="Reidmuller S."/>
            <person name="Feldblyum T."/>
            <person name="Hsiao J."/>
            <person name="Zismann V."/>
            <person name="Iobst S."/>
            <person name="de Vazeille A.R."/>
            <person name="Buell C.R."/>
            <person name="Ying K."/>
            <person name="Li Y."/>
            <person name="Lu T."/>
            <person name="Huang Y."/>
            <person name="Zhao Q."/>
            <person name="Feng Q."/>
            <person name="Zhang L."/>
            <person name="Zhu J."/>
            <person name="Weng Q."/>
            <person name="Mu J."/>
            <person name="Lu Y."/>
            <person name="Fan D."/>
            <person name="Liu Y."/>
            <person name="Guan J."/>
            <person name="Zhang Y."/>
            <person name="Yu S."/>
            <person name="Liu X."/>
            <person name="Zhang Y."/>
            <person name="Hong G."/>
            <person name="Han B."/>
            <person name="Choisne N."/>
            <person name="Demange N."/>
            <person name="Orjeda G."/>
            <person name="Samain S."/>
            <person name="Cattolico L."/>
            <person name="Pelletier E."/>
            <person name="Couloux A."/>
            <person name="Segurens B."/>
            <person name="Wincker P."/>
            <person name="D'Hont A."/>
            <person name="Scarpelli C."/>
            <person name="Weissenbach J."/>
            <person name="Salanoubat M."/>
            <person name="Quetier F."/>
            <person name="Yu Y."/>
            <person name="Kim H.R."/>
            <person name="Rambo T."/>
            <person name="Currie J."/>
            <person name="Collura K."/>
            <person name="Luo M."/>
            <person name="Yang T."/>
            <person name="Ammiraju J.S.S."/>
            <person name="Engler F."/>
            <person name="Soderlund C."/>
            <person name="Wing R.A."/>
            <person name="Palmer L.E."/>
            <person name="de la Bastide M."/>
            <person name="Spiegel L."/>
            <person name="Nascimento L."/>
            <person name="Zutavern T."/>
            <person name="O'Shaughnessy A."/>
            <person name="Dike S."/>
            <person name="Dedhia N."/>
            <person name="Preston R."/>
            <person name="Balija V."/>
            <person name="McCombie W.R."/>
            <person name="Chow T."/>
            <person name="Chen H."/>
            <person name="Chung M."/>
            <person name="Chen C."/>
            <person name="Shaw J."/>
            <person name="Wu H."/>
            <person name="Hsiao K."/>
            <person name="Chao Y."/>
            <person name="Chu M."/>
            <person name="Cheng C."/>
            <person name="Hour A."/>
            <person name="Lee P."/>
            <person name="Lin S."/>
            <person name="Lin Y."/>
            <person name="Liou J."/>
            <person name="Liu S."/>
            <person name="Hsing Y."/>
            <person name="Raghuvanshi S."/>
            <person name="Mohanty A."/>
            <person name="Bharti A.K."/>
            <person name="Gaur A."/>
            <person name="Gupta V."/>
            <person name="Kumar D."/>
            <person name="Ravi V."/>
            <person name="Vij S."/>
            <person name="Kapur A."/>
            <person name="Khurana P."/>
            <person name="Khurana P."/>
            <person name="Khurana J.P."/>
            <person name="Tyagi A.K."/>
            <person name="Gaikwad K."/>
            <person name="Singh A."/>
            <person name="Dalal V."/>
            <person name="Srivastava S."/>
            <person name="Dixit A."/>
            <person name="Pal A.K."/>
            <person name="Ghazi I.A."/>
            <person name="Yadav M."/>
            <person name="Pandit A."/>
            <person name="Bhargava A."/>
            <person name="Sureshbabu K."/>
            <person name="Batra K."/>
            <person name="Sharma T.R."/>
            <person name="Mohapatra T."/>
            <person name="Singh N.K."/>
            <person name="Messing J."/>
            <person name="Nelson A.B."/>
            <person name="Fuks G."/>
            <person name="Kavchok S."/>
            <person name="Keizer G."/>
            <person name="Linton E."/>
            <person name="Llaca V."/>
            <person name="Song R."/>
            <person name="Tanyolac B."/>
            <person name="Young S."/>
            <person name="Ho-Il K."/>
            <person name="Hahn J.H."/>
            <person name="Sangsakoo G."/>
            <person name="Vanavichit A."/>
            <person name="de Mattos Luiz.A.T."/>
            <person name="Zimmer P.D."/>
            <person name="Malone G."/>
            <person name="Dellagostin O."/>
            <person name="de Oliveira A.C."/>
            <person name="Bevan M."/>
            <person name="Bancroft I."/>
            <person name="Minx P."/>
            <person name="Cordum H."/>
            <person name="Wilson R."/>
            <person name="Cheng Z."/>
            <person name="Jin W."/>
            <person name="Jiang J."/>
            <person name="Leong S.A."/>
            <person name="Iwama H."/>
            <person name="Gojobori T."/>
            <person name="Itoh T."/>
            <person name="Niimura Y."/>
            <person name="Fujii Y."/>
            <person name="Habara T."/>
            <person name="Sakai H."/>
            <person name="Sato Y."/>
            <person name="Wilson G."/>
            <person name="Kumar K."/>
            <person name="McCouch S."/>
            <person name="Juretic N."/>
            <person name="Hoen D."/>
            <person name="Wright S."/>
            <person name="Bruskiewich R."/>
            <person name="Bureau T."/>
            <person name="Miyao A."/>
            <person name="Hirochika H."/>
            <person name="Nishikawa T."/>
            <person name="Kadowaki K."/>
            <person name="Sugiura M."/>
            <person name="Burr B."/>
            <person name="Sasaki T."/>
        </authorList>
    </citation>
    <scope>NUCLEOTIDE SEQUENCE [LARGE SCALE GENOMIC DNA]</scope>
    <source>
        <strain evidence="3">cv. Nipponbare</strain>
    </source>
</reference>
<dbReference type="Proteomes" id="UP000059680">
    <property type="component" value="Chromosome 8"/>
</dbReference>
<feature type="compositionally biased region" description="Polar residues" evidence="1">
    <location>
        <begin position="55"/>
        <end position="66"/>
    </location>
</feature>
<dbReference type="PaxDb" id="39947-A0A0P0XDQ6"/>
<evidence type="ECO:0000256" key="1">
    <source>
        <dbReference type="SAM" id="MobiDB-lite"/>
    </source>
</evidence>
<dbReference type="EMBL" id="AP014964">
    <property type="protein sequence ID" value="BAT04685.1"/>
    <property type="molecule type" value="Genomic_DNA"/>
</dbReference>
<organism evidence="2 3">
    <name type="scientific">Oryza sativa subsp. japonica</name>
    <name type="common">Rice</name>
    <dbReference type="NCBI Taxonomy" id="39947"/>
    <lineage>
        <taxon>Eukaryota</taxon>
        <taxon>Viridiplantae</taxon>
        <taxon>Streptophyta</taxon>
        <taxon>Embryophyta</taxon>
        <taxon>Tracheophyta</taxon>
        <taxon>Spermatophyta</taxon>
        <taxon>Magnoliopsida</taxon>
        <taxon>Liliopsida</taxon>
        <taxon>Poales</taxon>
        <taxon>Poaceae</taxon>
        <taxon>BOP clade</taxon>
        <taxon>Oryzoideae</taxon>
        <taxon>Oryzeae</taxon>
        <taxon>Oryzinae</taxon>
        <taxon>Oryza</taxon>
        <taxon>Oryza sativa</taxon>
    </lineage>
</organism>
<reference evidence="2 3" key="3">
    <citation type="journal article" date="2013" name="Rice">
        <title>Improvement of the Oryza sativa Nipponbare reference genome using next generation sequence and optical map data.</title>
        <authorList>
            <person name="Kawahara Y."/>
            <person name="de la Bastide M."/>
            <person name="Hamilton J.P."/>
            <person name="Kanamori H."/>
            <person name="McCombie W.R."/>
            <person name="Ouyang S."/>
            <person name="Schwartz D.C."/>
            <person name="Tanaka T."/>
            <person name="Wu J."/>
            <person name="Zhou S."/>
            <person name="Childs K.L."/>
            <person name="Davidson R.M."/>
            <person name="Lin H."/>
            <person name="Quesada-Ocampo L."/>
            <person name="Vaillancourt B."/>
            <person name="Sakai H."/>
            <person name="Lee S.S."/>
            <person name="Kim J."/>
            <person name="Numa H."/>
            <person name="Itoh T."/>
            <person name="Buell C.R."/>
            <person name="Matsumoto T."/>
        </authorList>
    </citation>
    <scope>NUCLEOTIDE SEQUENCE [LARGE SCALE GENOMIC DNA]</scope>
    <source>
        <strain evidence="3">cv. Nipponbare</strain>
    </source>
</reference>
<dbReference type="AlphaFoldDB" id="A0A0P0XDQ6"/>